<dbReference type="PANTHER" id="PTHR30506:SF3">
    <property type="entry name" value="UPF0126 INNER MEMBRANE PROTEIN YADS-RELATED"/>
    <property type="match status" value="1"/>
</dbReference>
<dbReference type="GO" id="GO:0005886">
    <property type="term" value="C:plasma membrane"/>
    <property type="evidence" value="ECO:0007669"/>
    <property type="project" value="UniProtKB-SubCell"/>
</dbReference>
<protein>
    <submittedName>
        <fullName evidence="9">Trimeric intracellular cation channel family protein</fullName>
    </submittedName>
</protein>
<feature type="transmembrane region" description="Helical" evidence="7">
    <location>
        <begin position="32"/>
        <end position="49"/>
    </location>
</feature>
<keyword evidence="5 7" id="KW-1133">Transmembrane helix</keyword>
<proteinExistence type="inferred from homology"/>
<feature type="transmembrane region" description="Helical" evidence="7">
    <location>
        <begin position="176"/>
        <end position="195"/>
    </location>
</feature>
<dbReference type="OrthoDB" id="9791874at2"/>
<feature type="transmembrane region" description="Helical" evidence="7">
    <location>
        <begin position="61"/>
        <end position="81"/>
    </location>
</feature>
<dbReference type="RefSeq" id="WP_151167799.1">
    <property type="nucleotide sequence ID" value="NZ_WACR01000005.1"/>
</dbReference>
<dbReference type="Pfam" id="PF03458">
    <property type="entry name" value="Gly_transporter"/>
    <property type="match status" value="2"/>
</dbReference>
<organism evidence="9 10">
    <name type="scientific">Salibacter halophilus</name>
    <dbReference type="NCBI Taxonomy" id="1803916"/>
    <lineage>
        <taxon>Bacteria</taxon>
        <taxon>Pseudomonadati</taxon>
        <taxon>Bacteroidota</taxon>
        <taxon>Flavobacteriia</taxon>
        <taxon>Flavobacteriales</taxon>
        <taxon>Salibacteraceae</taxon>
        <taxon>Salibacter</taxon>
    </lineage>
</organism>
<comment type="subcellular location">
    <subcellularLocation>
        <location evidence="1">Cell membrane</location>
        <topology evidence="1">Multi-pass membrane protein</topology>
    </subcellularLocation>
</comment>
<keyword evidence="6 7" id="KW-0472">Membrane</keyword>
<evidence type="ECO:0000256" key="4">
    <source>
        <dbReference type="ARBA" id="ARBA00022692"/>
    </source>
</evidence>
<dbReference type="Proteomes" id="UP000435357">
    <property type="component" value="Unassembled WGS sequence"/>
</dbReference>
<evidence type="ECO:0000256" key="1">
    <source>
        <dbReference type="ARBA" id="ARBA00004651"/>
    </source>
</evidence>
<comment type="caution">
    <text evidence="9">The sequence shown here is derived from an EMBL/GenBank/DDBJ whole genome shotgun (WGS) entry which is preliminary data.</text>
</comment>
<evidence type="ECO:0000256" key="5">
    <source>
        <dbReference type="ARBA" id="ARBA00022989"/>
    </source>
</evidence>
<evidence type="ECO:0000313" key="10">
    <source>
        <dbReference type="Proteomes" id="UP000435357"/>
    </source>
</evidence>
<dbReference type="EMBL" id="WACR01000005">
    <property type="protein sequence ID" value="KAB1064532.1"/>
    <property type="molecule type" value="Genomic_DNA"/>
</dbReference>
<feature type="transmembrane region" description="Helical" evidence="7">
    <location>
        <begin position="88"/>
        <end position="108"/>
    </location>
</feature>
<dbReference type="AlphaFoldDB" id="A0A6N6M7P1"/>
<keyword evidence="4 7" id="KW-0812">Transmembrane</keyword>
<keyword evidence="10" id="KW-1185">Reference proteome</keyword>
<dbReference type="InterPro" id="IPR005115">
    <property type="entry name" value="Gly_transporter"/>
</dbReference>
<feature type="transmembrane region" description="Helical" evidence="7">
    <location>
        <begin position="114"/>
        <end position="139"/>
    </location>
</feature>
<keyword evidence="3" id="KW-1003">Cell membrane</keyword>
<accession>A0A6N6M7P1</accession>
<reference evidence="9 10" key="1">
    <citation type="submission" date="2019-09" db="EMBL/GenBank/DDBJ databases">
        <title>Genomes of Cryomorphaceae.</title>
        <authorList>
            <person name="Bowman J.P."/>
        </authorList>
    </citation>
    <scope>NUCLEOTIDE SEQUENCE [LARGE SCALE GENOMIC DNA]</scope>
    <source>
        <strain evidence="9 10">KCTC 52047</strain>
    </source>
</reference>
<evidence type="ECO:0000256" key="6">
    <source>
        <dbReference type="ARBA" id="ARBA00023136"/>
    </source>
</evidence>
<evidence type="ECO:0000313" key="9">
    <source>
        <dbReference type="EMBL" id="KAB1064532.1"/>
    </source>
</evidence>
<sequence length="209" mass="23478">MELTWFNIIEILGTIAFASSGTTRAIRKQYDLFGLFVLGFVTAIGGGTIRDIFIGNLPVEWLSDFTLISTITVTVILTYLFYRFMDKLRWWVFFFDAIGLGLFTILGIEKGLEFGLSPVIGLLLGVITACFGGVIRDILSSEKPLLLREEIYAFASISGGVLYILLNFITEMSHEVNAIFSVLLIVLVRTLSIRYKWSLKVPFKTQPPE</sequence>
<gene>
    <name evidence="9" type="ORF">F3059_07495</name>
</gene>
<dbReference type="PANTHER" id="PTHR30506">
    <property type="entry name" value="INNER MEMBRANE PROTEIN"/>
    <property type="match status" value="1"/>
</dbReference>
<evidence type="ECO:0000256" key="7">
    <source>
        <dbReference type="SAM" id="Phobius"/>
    </source>
</evidence>
<evidence type="ECO:0000259" key="8">
    <source>
        <dbReference type="Pfam" id="PF03458"/>
    </source>
</evidence>
<feature type="transmembrane region" description="Helical" evidence="7">
    <location>
        <begin position="151"/>
        <end position="170"/>
    </location>
</feature>
<name>A0A6N6M7P1_9FLAO</name>
<evidence type="ECO:0000256" key="2">
    <source>
        <dbReference type="ARBA" id="ARBA00008193"/>
    </source>
</evidence>
<feature type="domain" description="Glycine transporter" evidence="8">
    <location>
        <begin position="94"/>
        <end position="166"/>
    </location>
</feature>
<comment type="similarity">
    <text evidence="2">Belongs to the UPF0126 family.</text>
</comment>
<evidence type="ECO:0000256" key="3">
    <source>
        <dbReference type="ARBA" id="ARBA00022475"/>
    </source>
</evidence>
<feature type="domain" description="Glycine transporter" evidence="8">
    <location>
        <begin position="8"/>
        <end position="82"/>
    </location>
</feature>